<sequence length="213" mass="24945">MSRLPPKREIEFSIDLVPRTGPISAAPYRMSPLELAELKKQLEDLLEKKFCITLGSTALLVKNKDGSMRLCIDYRQLNKVTIKNKYPLPRIDDLMDQLVGACVFSKIDLRSGYHQIRVKEEGIPKTAFRTRYGHYEYLVMPFGVTNAPAIFMDYMNRIFLPYLDKFVVVFMDDILVYSKTREEHEEHLKVVLQVLRDKQLYAKLSKCDFWLEE</sequence>
<comment type="caution">
    <text evidence="9">The sequence shown here is derived from an EMBL/GenBank/DDBJ whole genome shotgun (WGS) entry which is preliminary data.</text>
</comment>
<dbReference type="PANTHER" id="PTHR24559">
    <property type="entry name" value="TRANSPOSON TY3-I GAG-POL POLYPROTEIN"/>
    <property type="match status" value="1"/>
</dbReference>
<evidence type="ECO:0000256" key="1">
    <source>
        <dbReference type="ARBA" id="ARBA00022670"/>
    </source>
</evidence>
<dbReference type="Proteomes" id="UP000257109">
    <property type="component" value="Unassembled WGS sequence"/>
</dbReference>
<dbReference type="GO" id="GO:0004519">
    <property type="term" value="F:endonuclease activity"/>
    <property type="evidence" value="ECO:0007669"/>
    <property type="project" value="UniProtKB-KW"/>
</dbReference>
<feature type="non-terminal residue" evidence="9">
    <location>
        <position position="1"/>
    </location>
</feature>
<dbReference type="GO" id="GO:0008233">
    <property type="term" value="F:peptidase activity"/>
    <property type="evidence" value="ECO:0007669"/>
    <property type="project" value="UniProtKB-KW"/>
</dbReference>
<evidence type="ECO:0000259" key="8">
    <source>
        <dbReference type="PROSITE" id="PS50878"/>
    </source>
</evidence>
<evidence type="ECO:0000313" key="10">
    <source>
        <dbReference type="Proteomes" id="UP000257109"/>
    </source>
</evidence>
<keyword evidence="10" id="KW-1185">Reference proteome</keyword>
<accession>A0A371H6T1</accession>
<dbReference type="InterPro" id="IPR043128">
    <property type="entry name" value="Rev_trsase/Diguanyl_cyclase"/>
</dbReference>
<keyword evidence="4" id="KW-0540">Nuclease</keyword>
<dbReference type="Gene3D" id="3.30.70.270">
    <property type="match status" value="1"/>
</dbReference>
<evidence type="ECO:0000256" key="3">
    <source>
        <dbReference type="ARBA" id="ARBA00022695"/>
    </source>
</evidence>
<keyword evidence="6" id="KW-0378">Hydrolase</keyword>
<dbReference type="Pfam" id="PF00078">
    <property type="entry name" value="RVT_1"/>
    <property type="match status" value="1"/>
</dbReference>
<dbReference type="AlphaFoldDB" id="A0A371H6T1"/>
<dbReference type="SUPFAM" id="SSF56672">
    <property type="entry name" value="DNA/RNA polymerases"/>
    <property type="match status" value="1"/>
</dbReference>
<evidence type="ECO:0000313" key="9">
    <source>
        <dbReference type="EMBL" id="RDX98495.1"/>
    </source>
</evidence>
<gene>
    <name evidence="9" type="ORF">CR513_18567</name>
</gene>
<dbReference type="GO" id="GO:0006508">
    <property type="term" value="P:proteolysis"/>
    <property type="evidence" value="ECO:0007669"/>
    <property type="project" value="UniProtKB-KW"/>
</dbReference>
<dbReference type="InterPro" id="IPR000477">
    <property type="entry name" value="RT_dom"/>
</dbReference>
<organism evidence="9 10">
    <name type="scientific">Mucuna pruriens</name>
    <name type="common">Velvet bean</name>
    <name type="synonym">Dolichos pruriens</name>
    <dbReference type="NCBI Taxonomy" id="157652"/>
    <lineage>
        <taxon>Eukaryota</taxon>
        <taxon>Viridiplantae</taxon>
        <taxon>Streptophyta</taxon>
        <taxon>Embryophyta</taxon>
        <taxon>Tracheophyta</taxon>
        <taxon>Spermatophyta</taxon>
        <taxon>Magnoliopsida</taxon>
        <taxon>eudicotyledons</taxon>
        <taxon>Gunneridae</taxon>
        <taxon>Pentapetalae</taxon>
        <taxon>rosids</taxon>
        <taxon>fabids</taxon>
        <taxon>Fabales</taxon>
        <taxon>Fabaceae</taxon>
        <taxon>Papilionoideae</taxon>
        <taxon>50 kb inversion clade</taxon>
        <taxon>NPAAA clade</taxon>
        <taxon>indigoferoid/millettioid clade</taxon>
        <taxon>Phaseoleae</taxon>
        <taxon>Mucuna</taxon>
    </lineage>
</organism>
<dbReference type="GO" id="GO:0003964">
    <property type="term" value="F:RNA-directed DNA polymerase activity"/>
    <property type="evidence" value="ECO:0007669"/>
    <property type="project" value="UniProtKB-KW"/>
</dbReference>
<keyword evidence="5" id="KW-0255">Endonuclease</keyword>
<protein>
    <recommendedName>
        <fullName evidence="8">Reverse transcriptase domain-containing protein</fullName>
    </recommendedName>
</protein>
<evidence type="ECO:0000256" key="4">
    <source>
        <dbReference type="ARBA" id="ARBA00022722"/>
    </source>
</evidence>
<name>A0A371H6T1_MUCPR</name>
<dbReference type="InterPro" id="IPR053134">
    <property type="entry name" value="RNA-dir_DNA_polymerase"/>
</dbReference>
<keyword evidence="3" id="KW-0548">Nucleotidyltransferase</keyword>
<proteinExistence type="predicted"/>
<dbReference type="FunFam" id="3.10.10.10:FF:000007">
    <property type="entry name" value="Retrovirus-related Pol polyprotein from transposon 17.6-like Protein"/>
    <property type="match status" value="1"/>
</dbReference>
<evidence type="ECO:0000256" key="6">
    <source>
        <dbReference type="ARBA" id="ARBA00022801"/>
    </source>
</evidence>
<keyword evidence="7" id="KW-0695">RNA-directed DNA polymerase</keyword>
<evidence type="ECO:0000256" key="2">
    <source>
        <dbReference type="ARBA" id="ARBA00022679"/>
    </source>
</evidence>
<evidence type="ECO:0000256" key="5">
    <source>
        <dbReference type="ARBA" id="ARBA00022759"/>
    </source>
</evidence>
<feature type="non-terminal residue" evidence="9">
    <location>
        <position position="213"/>
    </location>
</feature>
<dbReference type="InterPro" id="IPR043502">
    <property type="entry name" value="DNA/RNA_pol_sf"/>
</dbReference>
<dbReference type="CDD" id="cd01647">
    <property type="entry name" value="RT_LTR"/>
    <property type="match status" value="1"/>
</dbReference>
<keyword evidence="1" id="KW-0645">Protease</keyword>
<reference evidence="9" key="1">
    <citation type="submission" date="2018-05" db="EMBL/GenBank/DDBJ databases">
        <title>Draft genome of Mucuna pruriens seed.</title>
        <authorList>
            <person name="Nnadi N.E."/>
            <person name="Vos R."/>
            <person name="Hasami M.H."/>
            <person name="Devisetty U.K."/>
            <person name="Aguiy J.C."/>
        </authorList>
    </citation>
    <scope>NUCLEOTIDE SEQUENCE [LARGE SCALE GENOMIC DNA]</scope>
    <source>
        <strain evidence="9">JCA_2017</strain>
    </source>
</reference>
<dbReference type="OrthoDB" id="1701144at2759"/>
<dbReference type="PANTHER" id="PTHR24559:SF447">
    <property type="entry name" value="RNA-DIRECTED DNA POLYMERASE HOMOLOG"/>
    <property type="match status" value="1"/>
</dbReference>
<feature type="domain" description="Reverse transcriptase" evidence="8">
    <location>
        <begin position="42"/>
        <end position="213"/>
    </location>
</feature>
<keyword evidence="2" id="KW-0808">Transferase</keyword>
<dbReference type="PROSITE" id="PS50878">
    <property type="entry name" value="RT_POL"/>
    <property type="match status" value="1"/>
</dbReference>
<evidence type="ECO:0000256" key="7">
    <source>
        <dbReference type="ARBA" id="ARBA00022918"/>
    </source>
</evidence>
<dbReference type="Gene3D" id="3.10.10.10">
    <property type="entry name" value="HIV Type 1 Reverse Transcriptase, subunit A, domain 1"/>
    <property type="match status" value="1"/>
</dbReference>
<dbReference type="EMBL" id="QJKJ01003440">
    <property type="protein sequence ID" value="RDX98495.1"/>
    <property type="molecule type" value="Genomic_DNA"/>
</dbReference>